<evidence type="ECO:0000256" key="1">
    <source>
        <dbReference type="SAM" id="MobiDB-lite"/>
    </source>
</evidence>
<dbReference type="Pfam" id="PF01171">
    <property type="entry name" value="ATP_bind_3"/>
    <property type="match status" value="1"/>
</dbReference>
<dbReference type="EMBL" id="AFNH02000052">
    <property type="protein sequence ID" value="EZG87452.1"/>
    <property type="molecule type" value="Genomic_DNA"/>
</dbReference>
<dbReference type="InterPro" id="IPR014729">
    <property type="entry name" value="Rossmann-like_a/b/a_fold"/>
</dbReference>
<sequence length="1571" mass="171074">MSISQGRDLEVVCGSLAEQIVGGYESNVLQTPFGLRRCIYADFTASGRAMQPIEEYVKSEVLPLYGNVHSKSSATARQSSYFREEAREIIRNYLHGTHEDAVIFTGNGATGAAASFLGILQRQHWKVLEEELTETRWHTFLCRPCNLQLDGEAAAKAHLNSEEHRRRAAVPATQRTVSVRVVVFLIDPTLHHSSFLPFKELEDYYDCKSQSWIHFRYEYLRTEDTILDLGDLQRKLNALGKASEDKKDVCQTYVYCILNGCSNVTGCKLAVSPTNRLVHETARNWSSFLAFTVWDLASALGHTDIRLNAGPLEHVDVAFLSPHKLLGGPGTAGVLCVKKRFLSGDRPGTVGGGVVRFVSKETQLYSLHREEREEAGTPNIVACIRTGMVFKLASLVPLPLTVARESEFAHMLLNAWQREKRIQILGPVILPRFPGNVSVESASRTLKTIEEHYHGTRKSVISLMIKYGNDLERQRLDARVVESVDNEEHAGEIVSYGNMQSSGGLYLHHNFVCAVLNDVFGIQARPGCACAGPLSHEVLGMNVNSGSNAGSNGSLVDEYLRCLESSGLEIFRPGFTRISVHYSMTIDEIETIVHAVSWVAKFGWKLLPYYTFKPDTGEWTQNVVKPDKYRKWLSNVQISNKGVAWDDGKVDIPVETKGKRKDPKKLVGAVAMPGMTEAMTAMKEVLARRRAAAEKREEASKTGGEGEGSGGEGSGGEGTGCEGTGCEGTGCEGTGGEGTTCNQAAANREAANQATGAEQKATAAQKPVKEAKPKSVAEIRKMLEQQTAGSGKAPSVKALASAFEKKTPPGRAKTFTDGFMAKASEGPTPVKRRGSAKMGEEEDLVPRPALKSTLPRTESRAGEPRAVESSRDSLSSLKQSTSSKDLASLSVGNSVLSKVGALSLSKGSKTVSRDSAGSSKGSKGSSAKLGSKLSRGDSIQSKDSSLKDLSFKGSSCKAGSSYYEDTKSVESKSVESKSVESKDKGENVPEERSGVGSRHGSFSARSGGKRRGSKNSLGSFEEKSAEHVRCKTVAAKDETTNAKDEKAGVKGEEEDQENVMLESDEIRLAIERTEMQEAPRELQEYYDRAHDLITALESGRACSLFSKNRQGHSPPLPAEYAHLLWFALPGDAIYSMGLCGGDLPNEGEPAVASKPSDLGYPIWTGEKPATRPVHSPFEAKRFPARIISAGEGLSATSHSADASKPLEPSELLNWMKSIRHPSAMPKETGDESDMVMEVSPSVGHGSELVSNGSIISDAIRRDGDVPEEEEDCSSSRSDLDAGAAGPTPGVVVFPRSLRRKVGEAVRQFDMIAAGDRILVGLSGGKDSLTMLHLLMDMQKRSPVKFELAAATVDPQTLEYDPSPLVPYLASLGVEYHLLSYPIMDLAKLKMEGDSLCAFCARMKRGILYSCMRQHKYNKLALGQHLDDIAESFLMSAFYNGSLNTMKANYQTIVKEYEDYPQSGQGECKIQIIRPLVFVRERDLASFAADHQLPVIADNCPACFKAPKERLRMKHMLAAQEFEHPATMSNIKKAVLPLLAVSHTDKTKKVFIETLMPQDECGGMCSRQNANN</sequence>
<dbReference type="Pfam" id="PF00266">
    <property type="entry name" value="Aminotran_5"/>
    <property type="match status" value="2"/>
</dbReference>
<comment type="caution">
    <text evidence="4">The sequence shown here is derived from an EMBL/GenBank/DDBJ whole genome shotgun (WGS) entry which is preliminary data.</text>
</comment>
<dbReference type="RefSeq" id="XP_011128657.1">
    <property type="nucleotide sequence ID" value="XM_011130355.1"/>
</dbReference>
<name>A0A023BD51_GRENI</name>
<feature type="region of interest" description="Disordered" evidence="1">
    <location>
        <begin position="1242"/>
        <end position="1287"/>
    </location>
</feature>
<dbReference type="GeneID" id="22910520"/>
<dbReference type="Gene3D" id="3.40.640.10">
    <property type="entry name" value="Type I PLP-dependent aspartate aminotransferase-like (Major domain)"/>
    <property type="match status" value="1"/>
</dbReference>
<dbReference type="PANTHER" id="PTHR43686:SF1">
    <property type="entry name" value="AMINOTRAN_5 DOMAIN-CONTAINING PROTEIN"/>
    <property type="match status" value="1"/>
</dbReference>
<feature type="compositionally biased region" description="Low complexity" evidence="1">
    <location>
        <begin position="872"/>
        <end position="886"/>
    </location>
</feature>
<dbReference type="InterPro" id="IPR015422">
    <property type="entry name" value="PyrdxlP-dep_Trfase_small"/>
</dbReference>
<feature type="compositionally biased region" description="Basic and acidic residues" evidence="1">
    <location>
        <begin position="687"/>
        <end position="700"/>
    </location>
</feature>
<proteinExistence type="predicted"/>
<feature type="region of interest" description="Disordered" evidence="1">
    <location>
        <begin position="752"/>
        <end position="775"/>
    </location>
</feature>
<dbReference type="SUPFAM" id="SSF52402">
    <property type="entry name" value="Adenine nucleotide alpha hydrolases-like"/>
    <property type="match status" value="1"/>
</dbReference>
<dbReference type="Gene3D" id="3.40.50.620">
    <property type="entry name" value="HUPs"/>
    <property type="match status" value="1"/>
</dbReference>
<evidence type="ECO:0000259" key="3">
    <source>
        <dbReference type="Pfam" id="PF01171"/>
    </source>
</evidence>
<feature type="domain" description="Aminotransferase class V" evidence="2">
    <location>
        <begin position="39"/>
        <end position="114"/>
    </location>
</feature>
<dbReference type="eggNOG" id="KOG2840">
    <property type="taxonomic scope" value="Eukaryota"/>
</dbReference>
<dbReference type="InterPro" id="IPR011063">
    <property type="entry name" value="TilS/TtcA_N"/>
</dbReference>
<dbReference type="Gene3D" id="3.90.1150.10">
    <property type="entry name" value="Aspartate Aminotransferase, domain 1"/>
    <property type="match status" value="1"/>
</dbReference>
<dbReference type="VEuPathDB" id="CryptoDB:GNI_006900"/>
<organism evidence="4 5">
    <name type="scientific">Gregarina niphandrodes</name>
    <name type="common">Septate eugregarine</name>
    <dbReference type="NCBI Taxonomy" id="110365"/>
    <lineage>
        <taxon>Eukaryota</taxon>
        <taxon>Sar</taxon>
        <taxon>Alveolata</taxon>
        <taxon>Apicomplexa</taxon>
        <taxon>Conoidasida</taxon>
        <taxon>Gregarinasina</taxon>
        <taxon>Eugregarinorida</taxon>
        <taxon>Gregarinidae</taxon>
        <taxon>Gregarina</taxon>
    </lineage>
</organism>
<feature type="domain" description="tRNA(Ile)-lysidine/2-thiocytidine synthase N-terminal" evidence="3">
    <location>
        <begin position="1317"/>
        <end position="1507"/>
    </location>
</feature>
<dbReference type="InterPro" id="IPR015421">
    <property type="entry name" value="PyrdxlP-dep_Trfase_major"/>
</dbReference>
<accession>A0A023BD51</accession>
<feature type="domain" description="Aminotransferase class V" evidence="2">
    <location>
        <begin position="246"/>
        <end position="439"/>
    </location>
</feature>
<reference evidence="4" key="1">
    <citation type="submission" date="2013-12" db="EMBL/GenBank/DDBJ databases">
        <authorList>
            <person name="Omoto C.K."/>
            <person name="Sibley D."/>
            <person name="Venepally P."/>
            <person name="Hadjithomas M."/>
            <person name="Karamycheva S."/>
            <person name="Brunk B."/>
            <person name="Roos D."/>
            <person name="Caler E."/>
            <person name="Lorenzi H."/>
        </authorList>
    </citation>
    <scope>NUCLEOTIDE SEQUENCE</scope>
</reference>
<feature type="compositionally biased region" description="Basic and acidic residues" evidence="1">
    <location>
        <begin position="857"/>
        <end position="871"/>
    </location>
</feature>
<feature type="region of interest" description="Disordered" evidence="1">
    <location>
        <begin position="902"/>
        <end position="1058"/>
    </location>
</feature>
<dbReference type="SUPFAM" id="SSF53383">
    <property type="entry name" value="PLP-dependent transferases"/>
    <property type="match status" value="1"/>
</dbReference>
<feature type="compositionally biased region" description="Basic and acidic residues" evidence="1">
    <location>
        <begin position="1020"/>
        <end position="1051"/>
    </location>
</feature>
<evidence type="ECO:0000313" key="4">
    <source>
        <dbReference type="EMBL" id="EZG87452.1"/>
    </source>
</evidence>
<feature type="compositionally biased region" description="Gly residues" evidence="1">
    <location>
        <begin position="703"/>
        <end position="720"/>
    </location>
</feature>
<dbReference type="InterPro" id="IPR015424">
    <property type="entry name" value="PyrdxlP-dep_Trfase"/>
</dbReference>
<feature type="compositionally biased region" description="Low complexity" evidence="1">
    <location>
        <begin position="915"/>
        <end position="943"/>
    </location>
</feature>
<dbReference type="CDD" id="cd24138">
    <property type="entry name" value="TtcA-like"/>
    <property type="match status" value="1"/>
</dbReference>
<protein>
    <submittedName>
        <fullName evidence="4">PP-loop protein</fullName>
    </submittedName>
</protein>
<feature type="region of interest" description="Disordered" evidence="1">
    <location>
        <begin position="801"/>
        <end position="890"/>
    </location>
</feature>
<keyword evidence="5" id="KW-1185">Reference proteome</keyword>
<dbReference type="InterPro" id="IPR000192">
    <property type="entry name" value="Aminotrans_V_dom"/>
</dbReference>
<dbReference type="OMA" id="CACAGRY"/>
<dbReference type="Proteomes" id="UP000019763">
    <property type="component" value="Unassembled WGS sequence"/>
</dbReference>
<evidence type="ECO:0000313" key="5">
    <source>
        <dbReference type="Proteomes" id="UP000019763"/>
    </source>
</evidence>
<dbReference type="OrthoDB" id="198857at2759"/>
<feature type="region of interest" description="Disordered" evidence="1">
    <location>
        <begin position="687"/>
        <end position="720"/>
    </location>
</feature>
<feature type="compositionally biased region" description="Basic and acidic residues" evidence="1">
    <location>
        <begin position="964"/>
        <end position="993"/>
    </location>
</feature>
<dbReference type="PANTHER" id="PTHR43686">
    <property type="entry name" value="SULFURTRANSFERASE-RELATED"/>
    <property type="match status" value="1"/>
</dbReference>
<evidence type="ECO:0000259" key="2">
    <source>
        <dbReference type="Pfam" id="PF00266"/>
    </source>
</evidence>
<gene>
    <name evidence="4" type="ORF">GNI_006900</name>
</gene>